<dbReference type="Gene3D" id="1.10.150.130">
    <property type="match status" value="1"/>
</dbReference>
<name>A0A0E2H721_9FIRM</name>
<dbReference type="Pfam" id="PF00589">
    <property type="entry name" value="Phage_integrase"/>
    <property type="match status" value="1"/>
</dbReference>
<evidence type="ECO:0000259" key="5">
    <source>
        <dbReference type="PROSITE" id="PS51898"/>
    </source>
</evidence>
<protein>
    <recommendedName>
        <fullName evidence="5">Tyr recombinase domain-containing protein</fullName>
    </recommendedName>
</protein>
<dbReference type="InterPro" id="IPR010998">
    <property type="entry name" value="Integrase_recombinase_N"/>
</dbReference>
<evidence type="ECO:0000256" key="4">
    <source>
        <dbReference type="SAM" id="Coils"/>
    </source>
</evidence>
<dbReference type="RefSeq" id="WP_002593739.1">
    <property type="nucleotide sequence ID" value="NZ_KB850980.1"/>
</dbReference>
<dbReference type="Proteomes" id="UP000013085">
    <property type="component" value="Unassembled WGS sequence"/>
</dbReference>
<dbReference type="InterPro" id="IPR011010">
    <property type="entry name" value="DNA_brk_join_enz"/>
</dbReference>
<proteinExistence type="inferred from homology"/>
<keyword evidence="2" id="KW-0238">DNA-binding</keyword>
<dbReference type="InterPro" id="IPR002104">
    <property type="entry name" value="Integrase_catalytic"/>
</dbReference>
<dbReference type="HOGENOM" id="CLU_467494_0_0_9"/>
<dbReference type="CDD" id="cd00397">
    <property type="entry name" value="DNA_BRE_C"/>
    <property type="match status" value="1"/>
</dbReference>
<dbReference type="PROSITE" id="PS51898">
    <property type="entry name" value="TYR_RECOMBINASE"/>
    <property type="match status" value="1"/>
</dbReference>
<reference evidence="6 7" key="1">
    <citation type="submission" date="2013-01" db="EMBL/GenBank/DDBJ databases">
        <title>The Genome Sequence of Clostridium clostridioforme 90A8.</title>
        <authorList>
            <consortium name="The Broad Institute Genome Sequencing Platform"/>
            <person name="Earl A."/>
            <person name="Ward D."/>
            <person name="Feldgarden M."/>
            <person name="Gevers D."/>
            <person name="Courvalin P."/>
            <person name="Lambert T."/>
            <person name="Walker B."/>
            <person name="Young S.K."/>
            <person name="Zeng Q."/>
            <person name="Gargeya S."/>
            <person name="Fitzgerald M."/>
            <person name="Haas B."/>
            <person name="Abouelleil A."/>
            <person name="Alvarado L."/>
            <person name="Arachchi H.M."/>
            <person name="Berlin A.M."/>
            <person name="Chapman S.B."/>
            <person name="Dewar J."/>
            <person name="Goldberg J."/>
            <person name="Griggs A."/>
            <person name="Gujja S."/>
            <person name="Hansen M."/>
            <person name="Howarth C."/>
            <person name="Imamovic A."/>
            <person name="Larimer J."/>
            <person name="McCowan C."/>
            <person name="Murphy C."/>
            <person name="Neiman D."/>
            <person name="Pearson M."/>
            <person name="Priest M."/>
            <person name="Roberts A."/>
            <person name="Saif S."/>
            <person name="Shea T."/>
            <person name="Sisk P."/>
            <person name="Sykes S."/>
            <person name="Wortman J."/>
            <person name="Nusbaum C."/>
            <person name="Birren B."/>
        </authorList>
    </citation>
    <scope>NUCLEOTIDE SEQUENCE [LARGE SCALE GENOMIC DNA]</scope>
    <source>
        <strain evidence="6 7">90A8</strain>
    </source>
</reference>
<dbReference type="GO" id="GO:0015074">
    <property type="term" value="P:DNA integration"/>
    <property type="evidence" value="ECO:0007669"/>
    <property type="project" value="InterPro"/>
</dbReference>
<dbReference type="GO" id="GO:0003677">
    <property type="term" value="F:DNA binding"/>
    <property type="evidence" value="ECO:0007669"/>
    <property type="project" value="UniProtKB-KW"/>
</dbReference>
<dbReference type="EMBL" id="AGYR01000040">
    <property type="protein sequence ID" value="ENZ12045.1"/>
    <property type="molecule type" value="Genomic_DNA"/>
</dbReference>
<organism evidence="6 7">
    <name type="scientific">[Clostridium] clostridioforme 90A8</name>
    <dbReference type="NCBI Taxonomy" id="999408"/>
    <lineage>
        <taxon>Bacteria</taxon>
        <taxon>Bacillati</taxon>
        <taxon>Bacillota</taxon>
        <taxon>Clostridia</taxon>
        <taxon>Lachnospirales</taxon>
        <taxon>Lachnospiraceae</taxon>
        <taxon>Enterocloster</taxon>
    </lineage>
</organism>
<dbReference type="InterPro" id="IPR013762">
    <property type="entry name" value="Integrase-like_cat_sf"/>
</dbReference>
<sequence length="658" mass="78529">MTALRLLNTESQDKADYLHNQLITDINVPSTYWECAESYLKGVGIYDVFLIEEQDFRNYKIFLRETGNFTKKQVFERTGFLRNLKKTLIQEEYKELLNEIEQCNTVQERLKGNVRNFLIRQGIHHVKEIDYRIRELYESELRRTKTSSKGLEYLKTLDRIKQFDIRKEMETLSGRNKERLKYEGQVIFLPYIPDQDIASDFDYIQDKSELVWDFSQKAPETLKKQIFQILCYALRNIKDSKDRRVRYLLPLRWMYEFCVEEGIDDIERLELEQIKKLETIVARKVANVKNSMQIVDNSRKILFMSGKEIHWHANVWYMERFNFAPERVNPSNPVQRLSFYEVTNERNRELLQEYMKYQVGIGDLALGNIRNQLCYIKKFLVYFNTLESICEITEEQIAEYFKLLQEEEIKAETVNRQICDIHRFFVYLNAKGHIKGIIFDPNYYIQKVFPYHHDRSVQEDEYMEILKRLKFFPEVQRLIFLNLWATGLRISEVCTLKGGAYYWDGEDAWIKVYQIKMKAEKMIPISLVLYQIMKIYIKKHHIKPTDFLFKSKDGGAYRTGTFVKGFKANCKKYGIHISGETFKTHDYRHTLASSFYDEGVSIQTIRDYLGHNNENMTKQYIDYMPKRIEQANKEYFNQAENLLATGIIPKKRGEKTGK</sequence>
<dbReference type="PANTHER" id="PTHR30349:SF41">
    <property type="entry name" value="INTEGRASE_RECOMBINASE PROTEIN MJ0367-RELATED"/>
    <property type="match status" value="1"/>
</dbReference>
<feature type="coiled-coil region" evidence="4">
    <location>
        <begin position="86"/>
        <end position="113"/>
    </location>
</feature>
<evidence type="ECO:0000313" key="6">
    <source>
        <dbReference type="EMBL" id="ENZ12045.1"/>
    </source>
</evidence>
<evidence type="ECO:0000256" key="3">
    <source>
        <dbReference type="ARBA" id="ARBA00023172"/>
    </source>
</evidence>
<feature type="domain" description="Tyr recombinase" evidence="5">
    <location>
        <begin position="452"/>
        <end position="633"/>
    </location>
</feature>
<dbReference type="GO" id="GO:0006310">
    <property type="term" value="P:DNA recombination"/>
    <property type="evidence" value="ECO:0007669"/>
    <property type="project" value="UniProtKB-KW"/>
</dbReference>
<dbReference type="PATRIC" id="fig|999408.3.peg.3937"/>
<evidence type="ECO:0000256" key="2">
    <source>
        <dbReference type="ARBA" id="ARBA00023125"/>
    </source>
</evidence>
<gene>
    <name evidence="6" type="ORF">HMPREF1090_03674</name>
</gene>
<keyword evidence="3" id="KW-0233">DNA recombination</keyword>
<dbReference type="AlphaFoldDB" id="A0A0E2H721"/>
<accession>A0A0E2H721</accession>
<evidence type="ECO:0000313" key="7">
    <source>
        <dbReference type="Proteomes" id="UP000013085"/>
    </source>
</evidence>
<keyword evidence="4" id="KW-0175">Coiled coil</keyword>
<dbReference type="SUPFAM" id="SSF56349">
    <property type="entry name" value="DNA breaking-rejoining enzymes"/>
    <property type="match status" value="1"/>
</dbReference>
<comment type="caution">
    <text evidence="6">The sequence shown here is derived from an EMBL/GenBank/DDBJ whole genome shotgun (WGS) entry which is preliminary data.</text>
</comment>
<dbReference type="PANTHER" id="PTHR30349">
    <property type="entry name" value="PHAGE INTEGRASE-RELATED"/>
    <property type="match status" value="1"/>
</dbReference>
<evidence type="ECO:0000256" key="1">
    <source>
        <dbReference type="ARBA" id="ARBA00008857"/>
    </source>
</evidence>
<dbReference type="InterPro" id="IPR050090">
    <property type="entry name" value="Tyrosine_recombinase_XerCD"/>
</dbReference>
<dbReference type="Gene3D" id="1.10.443.10">
    <property type="entry name" value="Intergrase catalytic core"/>
    <property type="match status" value="1"/>
</dbReference>
<comment type="similarity">
    <text evidence="1">Belongs to the 'phage' integrase family.</text>
</comment>